<dbReference type="InterPro" id="IPR036182">
    <property type="entry name" value="PCuAC_sf"/>
</dbReference>
<reference evidence="3" key="1">
    <citation type="submission" date="2016-11" db="EMBL/GenBank/DDBJ databases">
        <authorList>
            <person name="Varghese N."/>
            <person name="Submissions S."/>
        </authorList>
    </citation>
    <scope>NUCLEOTIDE SEQUENCE [LARGE SCALE GENOMIC DNA]</scope>
    <source>
        <strain evidence="3">DSM 28223</strain>
    </source>
</reference>
<dbReference type="AlphaFoldDB" id="A0A1M5KLT5"/>
<evidence type="ECO:0000313" key="3">
    <source>
        <dbReference type="Proteomes" id="UP000184211"/>
    </source>
</evidence>
<dbReference type="EMBL" id="FQWM01000001">
    <property type="protein sequence ID" value="SHG53449.1"/>
    <property type="molecule type" value="Genomic_DNA"/>
</dbReference>
<name>A0A1M5KLT5_9RHOB</name>
<dbReference type="RefSeq" id="WP_072791245.1">
    <property type="nucleotide sequence ID" value="NZ_FQWM01000001.1"/>
</dbReference>
<dbReference type="InterPro" id="IPR007410">
    <property type="entry name" value="LpqE-like"/>
</dbReference>
<dbReference type="PANTHER" id="PTHR36302">
    <property type="entry name" value="BLR7088 PROTEIN"/>
    <property type="match status" value="1"/>
</dbReference>
<evidence type="ECO:0000256" key="1">
    <source>
        <dbReference type="SAM" id="SignalP"/>
    </source>
</evidence>
<dbReference type="Gene3D" id="2.60.40.1890">
    <property type="entry name" value="PCu(A)C copper chaperone"/>
    <property type="match status" value="1"/>
</dbReference>
<dbReference type="InterPro" id="IPR058248">
    <property type="entry name" value="Lxx211020-like"/>
</dbReference>
<keyword evidence="3" id="KW-1185">Reference proteome</keyword>
<dbReference type="OrthoDB" id="9796962at2"/>
<dbReference type="PANTHER" id="PTHR36302:SF1">
    <property type="entry name" value="COPPER CHAPERONE PCU(A)C"/>
    <property type="match status" value="1"/>
</dbReference>
<dbReference type="Pfam" id="PF04314">
    <property type="entry name" value="PCuAC"/>
    <property type="match status" value="1"/>
</dbReference>
<feature type="chain" id="PRO_5012025132" description="Copper(I)-binding protein" evidence="1">
    <location>
        <begin position="23"/>
        <end position="157"/>
    </location>
</feature>
<dbReference type="SUPFAM" id="SSF110087">
    <property type="entry name" value="DR1885-like metal-binding protein"/>
    <property type="match status" value="1"/>
</dbReference>
<accession>A0A1M5KLT5</accession>
<keyword evidence="1" id="KW-0732">Signal</keyword>
<sequence>MSFKSIALAVVATLSLTAPAFAESQIMVKDAYARVASKAAKAGAAFFEIHNMGDTDDRLIGVTSDVAAKTELHTHKDMGDGVMKMMHVEEGYAVPAGGTHMLARGGDHVMMMGLTRPLEHGDEVAVVLVFENAGEIALTIPVDLERAEDHSATHKHH</sequence>
<dbReference type="Proteomes" id="UP000184211">
    <property type="component" value="Unassembled WGS sequence"/>
</dbReference>
<organism evidence="2 3">
    <name type="scientific">Cognatishimia maritima</name>
    <dbReference type="NCBI Taxonomy" id="870908"/>
    <lineage>
        <taxon>Bacteria</taxon>
        <taxon>Pseudomonadati</taxon>
        <taxon>Pseudomonadota</taxon>
        <taxon>Alphaproteobacteria</taxon>
        <taxon>Rhodobacterales</taxon>
        <taxon>Paracoccaceae</taxon>
        <taxon>Cognatishimia</taxon>
    </lineage>
</organism>
<evidence type="ECO:0008006" key="4">
    <source>
        <dbReference type="Google" id="ProtNLM"/>
    </source>
</evidence>
<feature type="signal peptide" evidence="1">
    <location>
        <begin position="1"/>
        <end position="22"/>
    </location>
</feature>
<gene>
    <name evidence="2" type="ORF">SAMN04488044_1006</name>
</gene>
<dbReference type="STRING" id="870908.SAMN04488044_1006"/>
<proteinExistence type="predicted"/>
<evidence type="ECO:0000313" key="2">
    <source>
        <dbReference type="EMBL" id="SHG53449.1"/>
    </source>
</evidence>
<protein>
    <recommendedName>
        <fullName evidence="4">Copper(I)-binding protein</fullName>
    </recommendedName>
</protein>